<keyword evidence="5" id="KW-0862">Zinc</keyword>
<evidence type="ECO:0000313" key="7">
    <source>
        <dbReference type="EMBL" id="GDY58989.1"/>
    </source>
</evidence>
<evidence type="ECO:0000259" key="6">
    <source>
        <dbReference type="SMART" id="SM00849"/>
    </source>
</evidence>
<dbReference type="InterPro" id="IPR001279">
    <property type="entry name" value="Metallo-B-lactamas"/>
</dbReference>
<comment type="similarity">
    <text evidence="2">Belongs to the metallo-beta-lactamase superfamily.</text>
</comment>
<dbReference type="PANTHER" id="PTHR42978:SF7">
    <property type="entry name" value="METALLO-HYDROLASE RV2300C-RELATED"/>
    <property type="match status" value="1"/>
</dbReference>
<dbReference type="InterPro" id="IPR036866">
    <property type="entry name" value="RibonucZ/Hydroxyglut_hydro"/>
</dbReference>
<dbReference type="Pfam" id="PF00753">
    <property type="entry name" value="Lactamase_B"/>
    <property type="match status" value="1"/>
</dbReference>
<organism evidence="7 8">
    <name type="scientific">Streptomyces violaceusniger</name>
    <dbReference type="NCBI Taxonomy" id="68280"/>
    <lineage>
        <taxon>Bacteria</taxon>
        <taxon>Bacillati</taxon>
        <taxon>Actinomycetota</taxon>
        <taxon>Actinomycetes</taxon>
        <taxon>Kitasatosporales</taxon>
        <taxon>Streptomycetaceae</taxon>
        <taxon>Streptomyces</taxon>
        <taxon>Streptomyces violaceusniger group</taxon>
    </lineage>
</organism>
<comment type="caution">
    <text evidence="7">The sequence shown here is derived from an EMBL/GenBank/DDBJ whole genome shotgun (WGS) entry which is preliminary data.</text>
</comment>
<sequence length="271" mass="29617">MESPEYRVFALRYGANPRRRRFENVIFQQSGDCHDASMPMDFFVWAVVGTDRVVLVDTGSGPGTMTARGHDHLRPPLAALADIGVGAADVGDVITTHLHWDHAGAIDDFPHARLHIQRAELAHATGPSMDSPFLRRPYDRPQLTAWLRALYDGRVAFHQGDDEIVPGVSVHHVGGHTPGMQVVRVPTGRGWVVLASDAVHYYENLTAENPFPVLVSTIDYIEALRTVTRLADGPDHIIPGHDPLVLRRFPRVAPGLDGAAALHLEPAAVSA</sequence>
<dbReference type="SMART" id="SM00849">
    <property type="entry name" value="Lactamase_B"/>
    <property type="match status" value="1"/>
</dbReference>
<feature type="domain" description="Metallo-beta-lactamase" evidence="6">
    <location>
        <begin position="41"/>
        <end position="241"/>
    </location>
</feature>
<keyword evidence="4" id="KW-0378">Hydrolase</keyword>
<dbReference type="CDD" id="cd07729">
    <property type="entry name" value="AHL_lactonase_MBL-fold"/>
    <property type="match status" value="1"/>
</dbReference>
<dbReference type="Gene3D" id="3.60.15.10">
    <property type="entry name" value="Ribonuclease Z/Hydroxyacylglutathione hydrolase-like"/>
    <property type="match status" value="1"/>
</dbReference>
<dbReference type="PANTHER" id="PTHR42978">
    <property type="entry name" value="QUORUM-QUENCHING LACTONASE YTNP-RELATED-RELATED"/>
    <property type="match status" value="1"/>
</dbReference>
<keyword evidence="8" id="KW-1185">Reference proteome</keyword>
<dbReference type="RefSeq" id="WP_137981457.1">
    <property type="nucleotide sequence ID" value="NZ_BAAASO010000013.1"/>
</dbReference>
<evidence type="ECO:0000256" key="5">
    <source>
        <dbReference type="ARBA" id="ARBA00022833"/>
    </source>
</evidence>
<evidence type="ECO:0000256" key="2">
    <source>
        <dbReference type="ARBA" id="ARBA00007749"/>
    </source>
</evidence>
<accession>A0A4D4LM72</accession>
<dbReference type="InterPro" id="IPR051013">
    <property type="entry name" value="MBL_superfamily_lactonases"/>
</dbReference>
<dbReference type="GO" id="GO:0016787">
    <property type="term" value="F:hydrolase activity"/>
    <property type="evidence" value="ECO:0007669"/>
    <property type="project" value="UniProtKB-KW"/>
</dbReference>
<comment type="cofactor">
    <cofactor evidence="1">
        <name>Zn(2+)</name>
        <dbReference type="ChEBI" id="CHEBI:29105"/>
    </cofactor>
</comment>
<evidence type="ECO:0000313" key="8">
    <source>
        <dbReference type="Proteomes" id="UP000301309"/>
    </source>
</evidence>
<proteinExistence type="inferred from homology"/>
<name>A0A4D4LM72_STRVO</name>
<evidence type="ECO:0000256" key="3">
    <source>
        <dbReference type="ARBA" id="ARBA00022723"/>
    </source>
</evidence>
<dbReference type="OrthoDB" id="3196337at2"/>
<dbReference type="EMBL" id="BJHW01000002">
    <property type="protein sequence ID" value="GDY58989.1"/>
    <property type="molecule type" value="Genomic_DNA"/>
</dbReference>
<dbReference type="GO" id="GO:0046872">
    <property type="term" value="F:metal ion binding"/>
    <property type="evidence" value="ECO:0007669"/>
    <property type="project" value="UniProtKB-KW"/>
</dbReference>
<evidence type="ECO:0000256" key="1">
    <source>
        <dbReference type="ARBA" id="ARBA00001947"/>
    </source>
</evidence>
<evidence type="ECO:0000256" key="4">
    <source>
        <dbReference type="ARBA" id="ARBA00022801"/>
    </source>
</evidence>
<dbReference type="SUPFAM" id="SSF56281">
    <property type="entry name" value="Metallo-hydrolase/oxidoreductase"/>
    <property type="match status" value="1"/>
</dbReference>
<gene>
    <name evidence="7" type="ORF">SVIO_096120</name>
</gene>
<reference evidence="7 8" key="1">
    <citation type="journal article" date="2020" name="Int. J. Syst. Evol. Microbiol.">
        <title>Reclassification of Streptomyces castelarensis and Streptomyces sporoclivatus as later heterotypic synonyms of Streptomyces antimycoticus.</title>
        <authorList>
            <person name="Komaki H."/>
            <person name="Tamura T."/>
        </authorList>
    </citation>
    <scope>NUCLEOTIDE SEQUENCE [LARGE SCALE GENOMIC DNA]</scope>
    <source>
        <strain evidence="7 8">NBRC 13459</strain>
    </source>
</reference>
<dbReference type="AlphaFoldDB" id="A0A4D4LM72"/>
<protein>
    <submittedName>
        <fullName evidence="7">N-acyl homoserine lactonase family protein</fullName>
    </submittedName>
</protein>
<keyword evidence="3" id="KW-0479">Metal-binding</keyword>
<dbReference type="Proteomes" id="UP000301309">
    <property type="component" value="Unassembled WGS sequence"/>
</dbReference>